<dbReference type="Gene3D" id="3.30.700.10">
    <property type="entry name" value="Glycoprotein, Type 4 Pilin"/>
    <property type="match status" value="1"/>
</dbReference>
<dbReference type="Proteomes" id="UP000005615">
    <property type="component" value="Unassembled WGS sequence"/>
</dbReference>
<dbReference type="AlphaFoldDB" id="F3L1L0"/>
<name>F3L1L0_9GAMM</name>
<evidence type="ECO:0000313" key="2">
    <source>
        <dbReference type="Proteomes" id="UP000005615"/>
    </source>
</evidence>
<comment type="caution">
    <text evidence="1">The sequence shown here is derived from an EMBL/GenBank/DDBJ whole genome shotgun (WGS) entry which is preliminary data.</text>
</comment>
<dbReference type="Pfam" id="PF16732">
    <property type="entry name" value="ComP_DUS"/>
    <property type="match status" value="1"/>
</dbReference>
<dbReference type="STRING" id="2518989.IMCC3088_1350"/>
<dbReference type="EMBL" id="AEIG01000033">
    <property type="protein sequence ID" value="EGG29806.1"/>
    <property type="molecule type" value="Genomic_DNA"/>
</dbReference>
<dbReference type="InterPro" id="IPR045584">
    <property type="entry name" value="Pilin-like"/>
</dbReference>
<accession>F3L1L0</accession>
<reference evidence="1 2" key="1">
    <citation type="journal article" date="2011" name="J. Bacteriol.">
        <title>Genome sequence of strain IMCC3088, a proteorhodopsin-containing marine bacterium belonging to the OM60/NOR5 clade.</title>
        <authorList>
            <person name="Jang Y."/>
            <person name="Oh H.M."/>
            <person name="Kang I."/>
            <person name="Lee K."/>
            <person name="Yang S.J."/>
            <person name="Cho J.C."/>
        </authorList>
    </citation>
    <scope>NUCLEOTIDE SEQUENCE [LARGE SCALE GENOMIC DNA]</scope>
    <source>
        <strain evidence="1 2">IMCC3088</strain>
    </source>
</reference>
<dbReference type="eggNOG" id="COG4968">
    <property type="taxonomic scope" value="Bacteria"/>
</dbReference>
<evidence type="ECO:0000313" key="1">
    <source>
        <dbReference type="EMBL" id="EGG29806.1"/>
    </source>
</evidence>
<organism evidence="1 2">
    <name type="scientific">Aequoribacter fuscus</name>
    <dbReference type="NCBI Taxonomy" id="2518989"/>
    <lineage>
        <taxon>Bacteria</taxon>
        <taxon>Pseudomonadati</taxon>
        <taxon>Pseudomonadota</taxon>
        <taxon>Gammaproteobacteria</taxon>
        <taxon>Cellvibrionales</taxon>
        <taxon>Halieaceae</taxon>
        <taxon>Aequoribacter</taxon>
    </lineage>
</organism>
<keyword evidence="2" id="KW-1185">Reference proteome</keyword>
<dbReference type="SUPFAM" id="SSF54523">
    <property type="entry name" value="Pili subunits"/>
    <property type="match status" value="1"/>
</dbReference>
<proteinExistence type="predicted"/>
<sequence length="130" mass="13957">MMVIVIVGILATIAVPSYQSSVLRSHRLIAQGILTDTAARQAQYFVNNKAYAMTLEELGLPDPFYVNANADTSAEADAIYQIVLVADSAQWDGFEAKPLNSQVNDTSCATLSLSRTGAKIASGTDPSRCW</sequence>
<dbReference type="InterPro" id="IPR031982">
    <property type="entry name" value="PilE-like"/>
</dbReference>
<gene>
    <name evidence="1" type="ORF">IMCC3088_1350</name>
</gene>
<dbReference type="GO" id="GO:0043683">
    <property type="term" value="P:type IV pilus assembly"/>
    <property type="evidence" value="ECO:0007669"/>
    <property type="project" value="InterPro"/>
</dbReference>
<protein>
    <submittedName>
        <fullName evidence="1">Type IV pilus biogenesis protein PilE</fullName>
    </submittedName>
</protein>